<dbReference type="Pfam" id="PF05057">
    <property type="entry name" value="DUF676"/>
    <property type="match status" value="1"/>
</dbReference>
<proteinExistence type="inferred from homology"/>
<evidence type="ECO:0000313" key="4">
    <source>
        <dbReference type="Proteomes" id="UP000245609"/>
    </source>
</evidence>
<name>A0A2T9ZK96_9FUNG</name>
<gene>
    <name evidence="3" type="ORF">BB560_000476</name>
</gene>
<dbReference type="STRING" id="133381.A0A2T9ZK96"/>
<dbReference type="Proteomes" id="UP000245609">
    <property type="component" value="Unassembled WGS sequence"/>
</dbReference>
<comment type="caution">
    <text evidence="3">The sequence shown here is derived from an EMBL/GenBank/DDBJ whole genome shotgun (WGS) entry which is preliminary data.</text>
</comment>
<dbReference type="InterPro" id="IPR007751">
    <property type="entry name" value="DUF676_lipase-like"/>
</dbReference>
<sequence>MLTTCYEFLLGPSSVPFLQVHYWPGIVKALRDIGANVLTSRVSSTGSIKTRALELHQSLNNRFSKMNDISRKINFIAHSMGGLDTRYLITNVLSDKNLSRSYSVESLTTISTPHRGSPFMDWCRDYLCLGNIKESLEHNLGLLPKPDYANPKIDQRISEVIKKIVQGSQQTYSDIKLGDFSPNDKRLGDLSGILNSIMLGTNSESGHPGSKYNNKKFEINDRNERKIIDQMSTLSQSSSSSLPYNPALNTSNQDNLASSISDKKAQSFGWGVTGGSYLAQSVVLMRQLYERIMNLMDTPAYYCLTSDFCNNYFNPLTPPVSSVKYYSYGAKIDFVPNSLNYYMNPLMFPHSVVYESQGDNDGFVSLKSAHYGKYIKTLHTDHFSIINRTRINNIYKYIVPFVYYLRKLNFKSKSGIDQNELQNALTYGTSQNVSDSNFDAIDFYLSVATMLYNEGH</sequence>
<dbReference type="AlphaFoldDB" id="A0A2T9ZK96"/>
<dbReference type="SUPFAM" id="SSF53474">
    <property type="entry name" value="alpha/beta-Hydrolases"/>
    <property type="match status" value="1"/>
</dbReference>
<dbReference type="PANTHER" id="PTHR11440">
    <property type="entry name" value="LECITHIN-CHOLESTEROL ACYLTRANSFERASE-RELATED"/>
    <property type="match status" value="1"/>
</dbReference>
<comment type="similarity">
    <text evidence="1">Belongs to the putative lipase ROG1 family.</text>
</comment>
<dbReference type="OrthoDB" id="5592486at2759"/>
<evidence type="ECO:0000256" key="1">
    <source>
        <dbReference type="ARBA" id="ARBA00007920"/>
    </source>
</evidence>
<dbReference type="InterPro" id="IPR029058">
    <property type="entry name" value="AB_hydrolase_fold"/>
</dbReference>
<keyword evidence="4" id="KW-1185">Reference proteome</keyword>
<dbReference type="EMBL" id="MBFS01000051">
    <property type="protein sequence ID" value="PVV05008.1"/>
    <property type="molecule type" value="Genomic_DNA"/>
</dbReference>
<feature type="domain" description="DUF676" evidence="2">
    <location>
        <begin position="57"/>
        <end position="120"/>
    </location>
</feature>
<accession>A0A2T9ZK96</accession>
<dbReference type="Gene3D" id="3.40.50.1820">
    <property type="entry name" value="alpha/beta hydrolase"/>
    <property type="match status" value="2"/>
</dbReference>
<protein>
    <recommendedName>
        <fullName evidence="2">DUF676 domain-containing protein</fullName>
    </recommendedName>
</protein>
<reference evidence="3 4" key="1">
    <citation type="journal article" date="2018" name="MBio">
        <title>Comparative Genomics Reveals the Core Gene Toolbox for the Fungus-Insect Symbiosis.</title>
        <authorList>
            <person name="Wang Y."/>
            <person name="Stata M."/>
            <person name="Wang W."/>
            <person name="Stajich J.E."/>
            <person name="White M.M."/>
            <person name="Moncalvo J.M."/>
        </authorList>
    </citation>
    <scope>NUCLEOTIDE SEQUENCE [LARGE SCALE GENOMIC DNA]</scope>
    <source>
        <strain evidence="3 4">SC-DP-2</strain>
    </source>
</reference>
<evidence type="ECO:0000259" key="2">
    <source>
        <dbReference type="Pfam" id="PF05057"/>
    </source>
</evidence>
<organism evidence="3 4">
    <name type="scientific">Smittium megazygosporum</name>
    <dbReference type="NCBI Taxonomy" id="133381"/>
    <lineage>
        <taxon>Eukaryota</taxon>
        <taxon>Fungi</taxon>
        <taxon>Fungi incertae sedis</taxon>
        <taxon>Zoopagomycota</taxon>
        <taxon>Kickxellomycotina</taxon>
        <taxon>Harpellomycetes</taxon>
        <taxon>Harpellales</taxon>
        <taxon>Legeriomycetaceae</taxon>
        <taxon>Smittium</taxon>
    </lineage>
</organism>
<evidence type="ECO:0000313" key="3">
    <source>
        <dbReference type="EMBL" id="PVV05008.1"/>
    </source>
</evidence>